<dbReference type="GO" id="GO:0034080">
    <property type="term" value="P:CENP-A containing chromatin assembly"/>
    <property type="evidence" value="ECO:0007669"/>
    <property type="project" value="TreeGrafter"/>
</dbReference>
<dbReference type="PANTHER" id="PTHR15081:SF1">
    <property type="entry name" value="NUCLEAR AUTOANTIGENIC SPERM PROTEIN"/>
    <property type="match status" value="1"/>
</dbReference>
<dbReference type="Proteomes" id="UP000030758">
    <property type="component" value="Unassembled WGS sequence"/>
</dbReference>
<keyword evidence="8" id="KW-1185">Reference proteome</keyword>
<proteinExistence type="predicted"/>
<dbReference type="GO" id="GO:0006335">
    <property type="term" value="P:DNA replication-dependent chromatin assembly"/>
    <property type="evidence" value="ECO:0007669"/>
    <property type="project" value="TreeGrafter"/>
</dbReference>
<dbReference type="Gene3D" id="1.25.40.10">
    <property type="entry name" value="Tetratricopeptide repeat domain"/>
    <property type="match status" value="1"/>
</dbReference>
<organism evidence="7">
    <name type="scientific">Trichuris suis</name>
    <name type="common">pig whipworm</name>
    <dbReference type="NCBI Taxonomy" id="68888"/>
    <lineage>
        <taxon>Eukaryota</taxon>
        <taxon>Metazoa</taxon>
        <taxon>Ecdysozoa</taxon>
        <taxon>Nematoda</taxon>
        <taxon>Enoplea</taxon>
        <taxon>Dorylaimia</taxon>
        <taxon>Trichinellida</taxon>
        <taxon>Trichuridae</taxon>
        <taxon>Trichuris</taxon>
    </lineage>
</organism>
<feature type="compositionally biased region" description="Basic and acidic residues" evidence="4">
    <location>
        <begin position="303"/>
        <end position="319"/>
    </location>
</feature>
<dbReference type="EMBL" id="KL363499">
    <property type="protein sequence ID" value="KFD45430.1"/>
    <property type="molecule type" value="Genomic_DNA"/>
</dbReference>
<keyword evidence="1" id="KW-0677">Repeat</keyword>
<dbReference type="InterPro" id="IPR011990">
    <property type="entry name" value="TPR-like_helical_dom_sf"/>
</dbReference>
<protein>
    <recommendedName>
        <fullName evidence="9">Tetratricopeptide SHNi-TPR domain-containing protein</fullName>
    </recommendedName>
</protein>
<gene>
    <name evidence="6" type="ORF">M513_05986</name>
    <name evidence="5" type="ORF">M513_13691</name>
    <name evidence="7" type="ORF">M514_26403</name>
</gene>
<evidence type="ECO:0000313" key="8">
    <source>
        <dbReference type="Proteomes" id="UP000030764"/>
    </source>
</evidence>
<dbReference type="EMBL" id="KL363220">
    <property type="protein sequence ID" value="KFD53072.1"/>
    <property type="molecule type" value="Genomic_DNA"/>
</dbReference>
<evidence type="ECO:0000313" key="5">
    <source>
        <dbReference type="EMBL" id="KFD45430.1"/>
    </source>
</evidence>
<dbReference type="EMBL" id="KL367623">
    <property type="protein sequence ID" value="KFD61442.1"/>
    <property type="molecule type" value="Genomic_DNA"/>
</dbReference>
<reference evidence="7 8" key="1">
    <citation type="journal article" date="2014" name="Nat. Genet.">
        <title>Genome and transcriptome of the porcine whipworm Trichuris suis.</title>
        <authorList>
            <person name="Jex A.R."/>
            <person name="Nejsum P."/>
            <person name="Schwarz E.M."/>
            <person name="Hu L."/>
            <person name="Young N.D."/>
            <person name="Hall R.S."/>
            <person name="Korhonen P.K."/>
            <person name="Liao S."/>
            <person name="Thamsborg S."/>
            <person name="Xia J."/>
            <person name="Xu P."/>
            <person name="Wang S."/>
            <person name="Scheerlinck J.P."/>
            <person name="Hofmann A."/>
            <person name="Sternberg P.W."/>
            <person name="Wang J."/>
            <person name="Gasser R.B."/>
        </authorList>
    </citation>
    <scope>NUCLEOTIDE SEQUENCE [LARGE SCALE GENOMIC DNA]</scope>
    <source>
        <strain evidence="7">DCEP-RM93F</strain>
        <strain evidence="5">DCEP-RM93M</strain>
    </source>
</reference>
<dbReference type="GO" id="GO:0005654">
    <property type="term" value="C:nucleoplasm"/>
    <property type="evidence" value="ECO:0007669"/>
    <property type="project" value="TreeGrafter"/>
</dbReference>
<accession>A0A085MW46</accession>
<dbReference type="InterPro" id="IPR051730">
    <property type="entry name" value="NASP-like"/>
</dbReference>
<dbReference type="GO" id="GO:0042393">
    <property type="term" value="F:histone binding"/>
    <property type="evidence" value="ECO:0007669"/>
    <property type="project" value="TreeGrafter"/>
</dbReference>
<feature type="region of interest" description="Disordered" evidence="4">
    <location>
        <begin position="101"/>
        <end position="123"/>
    </location>
</feature>
<dbReference type="AlphaFoldDB" id="A0A085MW46"/>
<keyword evidence="3" id="KW-0175">Coiled coil</keyword>
<evidence type="ECO:0000256" key="3">
    <source>
        <dbReference type="SAM" id="Coils"/>
    </source>
</evidence>
<evidence type="ECO:0000313" key="6">
    <source>
        <dbReference type="EMBL" id="KFD53072.1"/>
    </source>
</evidence>
<evidence type="ECO:0000256" key="4">
    <source>
        <dbReference type="SAM" id="MobiDB-lite"/>
    </source>
</evidence>
<evidence type="ECO:0000256" key="2">
    <source>
        <dbReference type="ARBA" id="ARBA00022803"/>
    </source>
</evidence>
<feature type="compositionally biased region" description="Basic and acidic residues" evidence="4">
    <location>
        <begin position="109"/>
        <end position="123"/>
    </location>
</feature>
<dbReference type="Proteomes" id="UP000030764">
    <property type="component" value="Unassembled WGS sequence"/>
</dbReference>
<evidence type="ECO:0008006" key="9">
    <source>
        <dbReference type="Google" id="ProtNLM"/>
    </source>
</evidence>
<dbReference type="SUPFAM" id="SSF48452">
    <property type="entry name" value="TPR-like"/>
    <property type="match status" value="1"/>
</dbReference>
<dbReference type="OrthoDB" id="5587616at2759"/>
<sequence>MAEMNGTDQVKLVEQNIQSLNAEELLIEGKRRFVMEEFDEAANFFSKSLEKGVEEYGKNDVRLVEHFCYYAKALIAAEENEDVPVSEAPIEECAEDLVAVRNEQESEDVNNRNSDDESDKAEAKDRDIATECLICARDILKQQEELDDCDKQQLGTICFQLAEIARKSAQWEQVHSDAIEGLEVLNQIENVPLVLLAEGHYLKGLAAELQGNIDEAKEIYKELSEILKRHADELEKLKSEAQNSDDEEDIKSEMAKHEDMVSKLQYRQYLIDNDAQGKIKARVDKMFATEIPNVRTIAVKRKQTNDDGASKRPCNDEHE</sequence>
<name>A0A085MW46_9BILA</name>
<evidence type="ECO:0000313" key="7">
    <source>
        <dbReference type="EMBL" id="KFD61442.1"/>
    </source>
</evidence>
<dbReference type="PANTHER" id="PTHR15081">
    <property type="entry name" value="NUCLEAR AUTOANTIGENIC SPERM PROTEIN NASP -RELATED"/>
    <property type="match status" value="1"/>
</dbReference>
<evidence type="ECO:0000256" key="1">
    <source>
        <dbReference type="ARBA" id="ARBA00022737"/>
    </source>
</evidence>
<feature type="region of interest" description="Disordered" evidence="4">
    <location>
        <begin position="299"/>
        <end position="319"/>
    </location>
</feature>
<keyword evidence="2" id="KW-0802">TPR repeat</keyword>
<feature type="coiled-coil region" evidence="3">
    <location>
        <begin position="206"/>
        <end position="247"/>
    </location>
</feature>